<gene>
    <name evidence="2" type="ORF">I551_8694</name>
</gene>
<evidence type="ECO:0000313" key="3">
    <source>
        <dbReference type="Proteomes" id="UP000020681"/>
    </source>
</evidence>
<feature type="region of interest" description="Disordered" evidence="1">
    <location>
        <begin position="1"/>
        <end position="29"/>
    </location>
</feature>
<dbReference type="EC" id="1.6.99.5" evidence="2"/>
<evidence type="ECO:0000313" key="2">
    <source>
        <dbReference type="EMBL" id="EUA94048.1"/>
    </source>
</evidence>
<keyword evidence="2" id="KW-0560">Oxidoreductase</keyword>
<dbReference type="EMBL" id="JAOL01000023">
    <property type="protein sequence ID" value="EUA94048.1"/>
    <property type="molecule type" value="Genomic_DNA"/>
</dbReference>
<dbReference type="GO" id="GO:0016491">
    <property type="term" value="F:oxidoreductase activity"/>
    <property type="evidence" value="ECO:0007669"/>
    <property type="project" value="UniProtKB-KW"/>
</dbReference>
<name>A0ABN0RA47_MYCUL</name>
<protein>
    <submittedName>
        <fullName evidence="2">NADH-quinone oxidoreductase domain protein</fullName>
        <ecNumber evidence="2">1.6.99.5</ecNumber>
    </submittedName>
</protein>
<keyword evidence="3" id="KW-1185">Reference proteome</keyword>
<reference evidence="2 3" key="1">
    <citation type="submission" date="2014-01" db="EMBL/GenBank/DDBJ databases">
        <authorList>
            <person name="Dobos K."/>
            <person name="Lenaerts A."/>
            <person name="Ordway D."/>
            <person name="DeGroote M.A."/>
            <person name="Parker T."/>
            <person name="Sizemore C."/>
            <person name="Tallon L.J."/>
            <person name="Sadzewicz L.K."/>
            <person name="Sengamalay N."/>
            <person name="Fraser C.M."/>
            <person name="Hine E."/>
            <person name="Shefchek K.A."/>
            <person name="Das S.P."/>
            <person name="Tettelin H."/>
        </authorList>
    </citation>
    <scope>NUCLEOTIDE SEQUENCE [LARGE SCALE GENOMIC DNA]</scope>
    <source>
        <strain evidence="2 3">Harvey</strain>
    </source>
</reference>
<comment type="caution">
    <text evidence="2">The sequence shown here is derived from an EMBL/GenBank/DDBJ whole genome shotgun (WGS) entry which is preliminary data.</text>
</comment>
<evidence type="ECO:0000256" key="1">
    <source>
        <dbReference type="SAM" id="MobiDB-lite"/>
    </source>
</evidence>
<organism evidence="2 3">
    <name type="scientific">Mycobacterium ulcerans str. Harvey</name>
    <dbReference type="NCBI Taxonomy" id="1299332"/>
    <lineage>
        <taxon>Bacteria</taxon>
        <taxon>Bacillati</taxon>
        <taxon>Actinomycetota</taxon>
        <taxon>Actinomycetes</taxon>
        <taxon>Mycobacteriales</taxon>
        <taxon>Mycobacteriaceae</taxon>
        <taxon>Mycobacterium</taxon>
        <taxon>Mycobacterium ulcerans group</taxon>
    </lineage>
</organism>
<dbReference type="Proteomes" id="UP000020681">
    <property type="component" value="Unassembled WGS sequence"/>
</dbReference>
<proteinExistence type="predicted"/>
<accession>A0ABN0RA47</accession>
<sequence length="39" mass="4322">MRSARRRWGSRPDRMGAPEPVGGPGQRTNGQICTVLLEK</sequence>